<dbReference type="InterPro" id="IPR010259">
    <property type="entry name" value="S8pro/Inhibitor_I9"/>
</dbReference>
<keyword evidence="4 5" id="KW-0720">Serine protease</keyword>
<sequence>MEQKAYLSRIILSILVVILLFNVSAQEISFQNIISQKAELSSQTETNPFQQYSQSSQAKFEITKEQKEANLKEIQNALEESNEVSVLVWLKENQNPEEFLSTLENFEAKYIYHSSNGFAGTADKKTIEQLSQNSKVSYLVLDKEVQGLLQQSRPLIQANLAESTYNITGNGIGVCVLDTGINYTHPSLSNAYAGGYDFVNNDPNPMDENGHGTRVTGVIASRHAAAGRGIAPSSKIIAVKVLNSNALGSLSTIAAGVDWCVTNKNTYNISIISMSLGTVGGIYNPSTNPMSYEPSLANAYNNNIAIVAGSGNDGSTSGIAYPSVSSYVISVGATYDANLGSVTIAGCTDSITYADKVICFSNRAPFLNLMAPGGLITTTQIQGGFGGTWGTSVAAPHVSGTIALMLQRNSQLLPSQIKNILVSTGNTVYDNSTGLTYKRVNAWNAVNAVPYLNKTGNLTSNSVISLNINDKLNPGVIYLLALAFTSTYGLPLPDGRIIPLDYDDLLILSIQDPASVFLAGSVGALSISGRKRWRS</sequence>
<keyword evidence="2 5" id="KW-0645">Protease</keyword>
<dbReference type="EMBL" id="LBSM01000030">
    <property type="protein sequence ID" value="KKQ16560.1"/>
    <property type="molecule type" value="Genomic_DNA"/>
</dbReference>
<dbReference type="Pfam" id="PF00082">
    <property type="entry name" value="Peptidase_S8"/>
    <property type="match status" value="1"/>
</dbReference>
<feature type="domain" description="Peptidase S8/S53" evidence="8">
    <location>
        <begin position="169"/>
        <end position="425"/>
    </location>
</feature>
<dbReference type="GO" id="GO:0006508">
    <property type="term" value="P:proteolysis"/>
    <property type="evidence" value="ECO:0007669"/>
    <property type="project" value="UniProtKB-KW"/>
</dbReference>
<dbReference type="AlphaFoldDB" id="A0A0G0FRR7"/>
<evidence type="ECO:0000256" key="2">
    <source>
        <dbReference type="ARBA" id="ARBA00022670"/>
    </source>
</evidence>
<dbReference type="InterPro" id="IPR000209">
    <property type="entry name" value="Peptidase_S8/S53_dom"/>
</dbReference>
<keyword evidence="3 5" id="KW-0378">Hydrolase</keyword>
<evidence type="ECO:0000256" key="3">
    <source>
        <dbReference type="ARBA" id="ARBA00022801"/>
    </source>
</evidence>
<evidence type="ECO:0000256" key="7">
    <source>
        <dbReference type="SAM" id="Coils"/>
    </source>
</evidence>
<keyword evidence="7" id="KW-0175">Coiled coil</keyword>
<dbReference type="InterPro" id="IPR022398">
    <property type="entry name" value="Peptidase_S8_His-AS"/>
</dbReference>
<dbReference type="InterPro" id="IPR015500">
    <property type="entry name" value="Peptidase_S8_subtilisin-rel"/>
</dbReference>
<feature type="active site" description="Charge relay system" evidence="5">
    <location>
        <position position="211"/>
    </location>
</feature>
<protein>
    <submittedName>
        <fullName evidence="10">Peptidase S8/S53</fullName>
    </submittedName>
</protein>
<comment type="similarity">
    <text evidence="1 5 6">Belongs to the peptidase S8 family.</text>
</comment>
<dbReference type="PATRIC" id="fig|1618331.3.peg.954"/>
<evidence type="ECO:0000256" key="6">
    <source>
        <dbReference type="RuleBase" id="RU003355"/>
    </source>
</evidence>
<feature type="active site" description="Charge relay system" evidence="5">
    <location>
        <position position="178"/>
    </location>
</feature>
<organism evidence="10 11">
    <name type="scientific">Berkelbacteria bacterium GW2011_GWA1_36_9</name>
    <dbReference type="NCBI Taxonomy" id="1618331"/>
    <lineage>
        <taxon>Bacteria</taxon>
        <taxon>Candidatus Berkelbacteria</taxon>
    </lineage>
</organism>
<name>A0A0G0FRR7_9BACT</name>
<dbReference type="PROSITE" id="PS00138">
    <property type="entry name" value="SUBTILASE_SER"/>
    <property type="match status" value="1"/>
</dbReference>
<feature type="coiled-coil region" evidence="7">
    <location>
        <begin position="57"/>
        <end position="84"/>
    </location>
</feature>
<comment type="caution">
    <text evidence="10">The sequence shown here is derived from an EMBL/GenBank/DDBJ whole genome shotgun (WGS) entry which is preliminary data.</text>
</comment>
<evidence type="ECO:0000259" key="8">
    <source>
        <dbReference type="Pfam" id="PF00082"/>
    </source>
</evidence>
<feature type="domain" description="Inhibitor I9" evidence="9">
    <location>
        <begin position="97"/>
        <end position="146"/>
    </location>
</feature>
<evidence type="ECO:0000256" key="1">
    <source>
        <dbReference type="ARBA" id="ARBA00011073"/>
    </source>
</evidence>
<dbReference type="PANTHER" id="PTHR43806">
    <property type="entry name" value="PEPTIDASE S8"/>
    <property type="match status" value="1"/>
</dbReference>
<evidence type="ECO:0000313" key="10">
    <source>
        <dbReference type="EMBL" id="KKQ16560.1"/>
    </source>
</evidence>
<dbReference type="Proteomes" id="UP000034508">
    <property type="component" value="Unassembled WGS sequence"/>
</dbReference>
<dbReference type="InterPro" id="IPR023828">
    <property type="entry name" value="Peptidase_S8_Ser-AS"/>
</dbReference>
<dbReference type="Pfam" id="PF05922">
    <property type="entry name" value="Inhibitor_I9"/>
    <property type="match status" value="1"/>
</dbReference>
<dbReference type="PROSITE" id="PS51892">
    <property type="entry name" value="SUBTILASE"/>
    <property type="match status" value="1"/>
</dbReference>
<evidence type="ECO:0000313" key="11">
    <source>
        <dbReference type="Proteomes" id="UP000034508"/>
    </source>
</evidence>
<evidence type="ECO:0000259" key="9">
    <source>
        <dbReference type="Pfam" id="PF05922"/>
    </source>
</evidence>
<dbReference type="InterPro" id="IPR036852">
    <property type="entry name" value="Peptidase_S8/S53_dom_sf"/>
</dbReference>
<feature type="active site" description="Charge relay system" evidence="5">
    <location>
        <position position="392"/>
    </location>
</feature>
<dbReference type="InterPro" id="IPR050131">
    <property type="entry name" value="Peptidase_S8_subtilisin-like"/>
</dbReference>
<evidence type="ECO:0000256" key="5">
    <source>
        <dbReference type="PROSITE-ProRule" id="PRU01240"/>
    </source>
</evidence>
<accession>A0A0G0FRR7</accession>
<evidence type="ECO:0000256" key="4">
    <source>
        <dbReference type="ARBA" id="ARBA00022825"/>
    </source>
</evidence>
<dbReference type="PROSITE" id="PS00137">
    <property type="entry name" value="SUBTILASE_HIS"/>
    <property type="match status" value="1"/>
</dbReference>
<dbReference type="GO" id="GO:0004252">
    <property type="term" value="F:serine-type endopeptidase activity"/>
    <property type="evidence" value="ECO:0007669"/>
    <property type="project" value="UniProtKB-UniRule"/>
</dbReference>
<dbReference type="PROSITE" id="PS00136">
    <property type="entry name" value="SUBTILASE_ASP"/>
    <property type="match status" value="1"/>
</dbReference>
<dbReference type="SUPFAM" id="SSF52743">
    <property type="entry name" value="Subtilisin-like"/>
    <property type="match status" value="1"/>
</dbReference>
<gene>
    <name evidence="10" type="ORF">US31_C0030G0009</name>
</gene>
<dbReference type="InterPro" id="IPR023827">
    <property type="entry name" value="Peptidase_S8_Asp-AS"/>
</dbReference>
<dbReference type="Gene3D" id="3.40.50.200">
    <property type="entry name" value="Peptidase S8/S53 domain"/>
    <property type="match status" value="1"/>
</dbReference>
<dbReference type="PANTHER" id="PTHR43806:SF11">
    <property type="entry name" value="CEREVISIN-RELATED"/>
    <property type="match status" value="1"/>
</dbReference>
<proteinExistence type="inferred from homology"/>
<dbReference type="PRINTS" id="PR00723">
    <property type="entry name" value="SUBTILISIN"/>
</dbReference>
<reference evidence="10 11" key="1">
    <citation type="journal article" date="2015" name="Nature">
        <title>rRNA introns, odd ribosomes, and small enigmatic genomes across a large radiation of phyla.</title>
        <authorList>
            <person name="Brown C.T."/>
            <person name="Hug L.A."/>
            <person name="Thomas B.C."/>
            <person name="Sharon I."/>
            <person name="Castelle C.J."/>
            <person name="Singh A."/>
            <person name="Wilkins M.J."/>
            <person name="Williams K.H."/>
            <person name="Banfield J.F."/>
        </authorList>
    </citation>
    <scope>NUCLEOTIDE SEQUENCE [LARGE SCALE GENOMIC DNA]</scope>
</reference>